<proteinExistence type="predicted"/>
<dbReference type="Proteomes" id="UP000054485">
    <property type="component" value="Unassembled WGS sequence"/>
</dbReference>
<accession>A0A0D0BFZ1</accession>
<dbReference type="EMBL" id="KN835245">
    <property type="protein sequence ID" value="KIK42203.1"/>
    <property type="molecule type" value="Genomic_DNA"/>
</dbReference>
<protein>
    <submittedName>
        <fullName evidence="1">Uncharacterized protein</fullName>
    </submittedName>
</protein>
<keyword evidence="2" id="KW-1185">Reference proteome</keyword>
<name>A0A0D0BFZ1_9AGAM</name>
<dbReference type="AlphaFoldDB" id="A0A0D0BFZ1"/>
<organism evidence="1 2">
    <name type="scientific">Suillus luteus UH-Slu-Lm8-n1</name>
    <dbReference type="NCBI Taxonomy" id="930992"/>
    <lineage>
        <taxon>Eukaryota</taxon>
        <taxon>Fungi</taxon>
        <taxon>Dikarya</taxon>
        <taxon>Basidiomycota</taxon>
        <taxon>Agaricomycotina</taxon>
        <taxon>Agaricomycetes</taxon>
        <taxon>Agaricomycetidae</taxon>
        <taxon>Boletales</taxon>
        <taxon>Suillineae</taxon>
        <taxon>Suillaceae</taxon>
        <taxon>Suillus</taxon>
    </lineage>
</organism>
<reference evidence="1 2" key="1">
    <citation type="submission" date="2014-04" db="EMBL/GenBank/DDBJ databases">
        <authorList>
            <consortium name="DOE Joint Genome Institute"/>
            <person name="Kuo A."/>
            <person name="Ruytinx J."/>
            <person name="Rineau F."/>
            <person name="Colpaert J."/>
            <person name="Kohler A."/>
            <person name="Nagy L.G."/>
            <person name="Floudas D."/>
            <person name="Copeland A."/>
            <person name="Barry K.W."/>
            <person name="Cichocki N."/>
            <person name="Veneault-Fourrey C."/>
            <person name="LaButti K."/>
            <person name="Lindquist E.A."/>
            <person name="Lipzen A."/>
            <person name="Lundell T."/>
            <person name="Morin E."/>
            <person name="Murat C."/>
            <person name="Sun H."/>
            <person name="Tunlid A."/>
            <person name="Henrissat B."/>
            <person name="Grigoriev I.V."/>
            <person name="Hibbett D.S."/>
            <person name="Martin F."/>
            <person name="Nordberg H.P."/>
            <person name="Cantor M.N."/>
            <person name="Hua S.X."/>
        </authorList>
    </citation>
    <scope>NUCLEOTIDE SEQUENCE [LARGE SCALE GENOMIC DNA]</scope>
    <source>
        <strain evidence="1 2">UH-Slu-Lm8-n1</strain>
    </source>
</reference>
<evidence type="ECO:0000313" key="1">
    <source>
        <dbReference type="EMBL" id="KIK42203.1"/>
    </source>
</evidence>
<reference evidence="2" key="2">
    <citation type="submission" date="2015-01" db="EMBL/GenBank/DDBJ databases">
        <title>Evolutionary Origins and Diversification of the Mycorrhizal Mutualists.</title>
        <authorList>
            <consortium name="DOE Joint Genome Institute"/>
            <consortium name="Mycorrhizal Genomics Consortium"/>
            <person name="Kohler A."/>
            <person name="Kuo A."/>
            <person name="Nagy L.G."/>
            <person name="Floudas D."/>
            <person name="Copeland A."/>
            <person name="Barry K.W."/>
            <person name="Cichocki N."/>
            <person name="Veneault-Fourrey C."/>
            <person name="LaButti K."/>
            <person name="Lindquist E.A."/>
            <person name="Lipzen A."/>
            <person name="Lundell T."/>
            <person name="Morin E."/>
            <person name="Murat C."/>
            <person name="Riley R."/>
            <person name="Ohm R."/>
            <person name="Sun H."/>
            <person name="Tunlid A."/>
            <person name="Henrissat B."/>
            <person name="Grigoriev I.V."/>
            <person name="Hibbett D.S."/>
            <person name="Martin F."/>
        </authorList>
    </citation>
    <scope>NUCLEOTIDE SEQUENCE [LARGE SCALE GENOMIC DNA]</scope>
    <source>
        <strain evidence="2">UH-Slu-Lm8-n1</strain>
    </source>
</reference>
<dbReference type="InParanoid" id="A0A0D0BFZ1"/>
<dbReference type="HOGENOM" id="CLU_2428511_0_0_1"/>
<evidence type="ECO:0000313" key="2">
    <source>
        <dbReference type="Proteomes" id="UP000054485"/>
    </source>
</evidence>
<gene>
    <name evidence="1" type="ORF">CY34DRAFT_157923</name>
</gene>
<sequence length="91" mass="10215">MIAFITSNSFVQLIYGTLRYFTLQSSAFVVTKGELEVSDIWASDNLLEGFTISPNDTGDLAPDDLMNSFVKAEDPDLVGKLLRKLIEHWFP</sequence>